<dbReference type="Proteomes" id="UP001230145">
    <property type="component" value="Unassembled WGS sequence"/>
</dbReference>
<keyword evidence="2" id="KW-1185">Reference proteome</keyword>
<reference evidence="1 2" key="1">
    <citation type="submission" date="2023-07" db="EMBL/GenBank/DDBJ databases">
        <title>Sequencing the genomes of 1000 actinobacteria strains.</title>
        <authorList>
            <person name="Klenk H.-P."/>
        </authorList>
    </citation>
    <scope>NUCLEOTIDE SEQUENCE [LARGE SCALE GENOMIC DNA]</scope>
    <source>
        <strain evidence="1 2">DSM 19515</strain>
    </source>
</reference>
<proteinExistence type="predicted"/>
<dbReference type="EMBL" id="JAUSQL010000001">
    <property type="protein sequence ID" value="MDP9833023.1"/>
    <property type="molecule type" value="Genomic_DNA"/>
</dbReference>
<accession>A0ABT9PJX5</accession>
<organism evidence="1 2">
    <name type="scientific">Trueperella abortisuis</name>
    <dbReference type="NCBI Taxonomy" id="445930"/>
    <lineage>
        <taxon>Bacteria</taxon>
        <taxon>Bacillati</taxon>
        <taxon>Actinomycetota</taxon>
        <taxon>Actinomycetes</taxon>
        <taxon>Actinomycetales</taxon>
        <taxon>Actinomycetaceae</taxon>
        <taxon>Trueperella</taxon>
    </lineage>
</organism>
<sequence length="280" mass="30880">MTTTIGLQPTIVPPDTTTQQEVMTQIRTLIENHITHQPRSLQKRIGPSEIGDPCDHCLAAKLAGWDKHEPGVAWLPFIGTCVHAYLENLFTTINAEEENRGRGPVFWCEQKVTVGQIGGVDITGSTDLYMPTQYDTASAGMTVDWKIVGTSTLNKVRSSASPGPKYEAQAHLYAKGWNEAGHPTSHVCVYFMPRNAMTLGDGYVWVDQYRPEIAQAALDRANRLATNLAALETISTEARDAWINSLPRAKGCWDCPKYADWHKNPDGTTNLTALLGTNQQ</sequence>
<evidence type="ECO:0000313" key="2">
    <source>
        <dbReference type="Proteomes" id="UP001230145"/>
    </source>
</evidence>
<gene>
    <name evidence="1" type="ORF">J2S45_001702</name>
</gene>
<comment type="caution">
    <text evidence="1">The sequence shown here is derived from an EMBL/GenBank/DDBJ whole genome shotgun (WGS) entry which is preliminary data.</text>
</comment>
<protein>
    <submittedName>
        <fullName evidence="1">Uncharacterized protein</fullName>
    </submittedName>
</protein>
<name>A0ABT9PJX5_9ACTO</name>
<dbReference type="RefSeq" id="WP_307635117.1">
    <property type="nucleotide sequence ID" value="NZ_JAUSQL010000001.1"/>
</dbReference>
<evidence type="ECO:0000313" key="1">
    <source>
        <dbReference type="EMBL" id="MDP9833023.1"/>
    </source>
</evidence>